<proteinExistence type="predicted"/>
<organism evidence="1">
    <name type="scientific">Phytophthora nicotianae</name>
    <name type="common">Potato buckeye rot agent</name>
    <name type="synonym">Phytophthora parasitica</name>
    <dbReference type="NCBI Taxonomy" id="4792"/>
    <lineage>
        <taxon>Eukaryota</taxon>
        <taxon>Sar</taxon>
        <taxon>Stramenopiles</taxon>
        <taxon>Oomycota</taxon>
        <taxon>Peronosporomycetes</taxon>
        <taxon>Peronosporales</taxon>
        <taxon>Peronosporaceae</taxon>
        <taxon>Phytophthora</taxon>
    </lineage>
</organism>
<dbReference type="Proteomes" id="UP000053864">
    <property type="component" value="Unassembled WGS sequence"/>
</dbReference>
<evidence type="ECO:0000313" key="1">
    <source>
        <dbReference type="EMBL" id="ETL24173.1"/>
    </source>
</evidence>
<protein>
    <submittedName>
        <fullName evidence="1">Uncharacterized protein</fullName>
    </submittedName>
</protein>
<dbReference type="AlphaFoldDB" id="W2HSR3"/>
<sequence length="45" mass="5199">MSLQTVFHTYLGVIVDRDGTKFMKKMLNLKTLQTFEILSPPSLQQ</sequence>
<dbReference type="EMBL" id="KI677034">
    <property type="protein sequence ID" value="ETL24173.1"/>
    <property type="molecule type" value="Genomic_DNA"/>
</dbReference>
<accession>W2HSR3</accession>
<name>W2HSR3_PHYNI</name>
<gene>
    <name evidence="1" type="ORF">L916_21814</name>
</gene>
<reference evidence="1" key="1">
    <citation type="submission" date="2013-11" db="EMBL/GenBank/DDBJ databases">
        <title>The Genome Sequence of Phytophthora parasitica CJ05E6.</title>
        <authorList>
            <consortium name="The Broad Institute Genomics Platform"/>
            <person name="Russ C."/>
            <person name="Tyler B."/>
            <person name="Panabieres F."/>
            <person name="Shan W."/>
            <person name="Tripathy S."/>
            <person name="Grunwald N."/>
            <person name="Machado M."/>
            <person name="Johnson C.S."/>
            <person name="Arredondo F."/>
            <person name="Hong C."/>
            <person name="Coffey M."/>
            <person name="Young S.K."/>
            <person name="Zeng Q."/>
            <person name="Gargeya S."/>
            <person name="Fitzgerald M."/>
            <person name="Abouelleil A."/>
            <person name="Alvarado L."/>
            <person name="Chapman S.B."/>
            <person name="Gainer-Dewar J."/>
            <person name="Goldberg J."/>
            <person name="Griggs A."/>
            <person name="Gujja S."/>
            <person name="Hansen M."/>
            <person name="Howarth C."/>
            <person name="Imamovic A."/>
            <person name="Ireland A."/>
            <person name="Larimer J."/>
            <person name="McCowan C."/>
            <person name="Murphy C."/>
            <person name="Pearson M."/>
            <person name="Poon T.W."/>
            <person name="Priest M."/>
            <person name="Roberts A."/>
            <person name="Saif S."/>
            <person name="Shea T."/>
            <person name="Sykes S."/>
            <person name="Wortman J."/>
            <person name="Nusbaum C."/>
            <person name="Birren B."/>
        </authorList>
    </citation>
    <scope>NUCLEOTIDE SEQUENCE [LARGE SCALE GENOMIC DNA]</scope>
    <source>
        <strain evidence="1">CJ05E6</strain>
    </source>
</reference>
<feature type="non-terminal residue" evidence="1">
    <location>
        <position position="45"/>
    </location>
</feature>